<organism evidence="2 3">
    <name type="scientific">Hypsizygus marmoreus</name>
    <name type="common">White beech mushroom</name>
    <name type="synonym">Agaricus marmoreus</name>
    <dbReference type="NCBI Taxonomy" id="39966"/>
    <lineage>
        <taxon>Eukaryota</taxon>
        <taxon>Fungi</taxon>
        <taxon>Dikarya</taxon>
        <taxon>Basidiomycota</taxon>
        <taxon>Agaricomycotina</taxon>
        <taxon>Agaricomycetes</taxon>
        <taxon>Agaricomycetidae</taxon>
        <taxon>Agaricales</taxon>
        <taxon>Tricholomatineae</taxon>
        <taxon>Lyophyllaceae</taxon>
        <taxon>Hypsizygus</taxon>
    </lineage>
</organism>
<reference evidence="2" key="1">
    <citation type="submission" date="2018-04" db="EMBL/GenBank/DDBJ databases">
        <title>Whole genome sequencing of Hypsizygus marmoreus.</title>
        <authorList>
            <person name="Choi I.-G."/>
            <person name="Min B."/>
            <person name="Kim J.-G."/>
            <person name="Kim S."/>
            <person name="Oh Y.-L."/>
            <person name="Kong W.-S."/>
            <person name="Park H."/>
            <person name="Jeong J."/>
            <person name="Song E.-S."/>
        </authorList>
    </citation>
    <scope>NUCLEOTIDE SEQUENCE [LARGE SCALE GENOMIC DNA]</scope>
    <source>
        <strain evidence="2">51987-8</strain>
    </source>
</reference>
<dbReference type="InParanoid" id="A0A369K558"/>
<comment type="caution">
    <text evidence="2">The sequence shown here is derived from an EMBL/GenBank/DDBJ whole genome shotgun (WGS) entry which is preliminary data.</text>
</comment>
<sequence>MNLYASKRLGTPLRSLCSLVSHSLFPSLNATVICSMYHSHPYAGWAAGHGQSLWPTSPPPSVLGALPYPTLPAPSNLMAFYITDFSPTILNSRVVGPQGQEYFTITTNNEMPGYTVVKNTEGASIALVEWKTPPMVEIRGLLSKRDIKTWLPLSPDRSSRAMEVRRMRYHWAPHNDSINLYSGVQAATFLASISRTRTSLVIQMTTDALQLQLLDSVVIAALLLQCGRNID</sequence>
<name>A0A369K558_HYPMA</name>
<dbReference type="STRING" id="39966.A0A369K558"/>
<dbReference type="InterPro" id="IPR046528">
    <property type="entry name" value="DUF6593"/>
</dbReference>
<dbReference type="Proteomes" id="UP000076154">
    <property type="component" value="Unassembled WGS sequence"/>
</dbReference>
<proteinExistence type="predicted"/>
<dbReference type="Pfam" id="PF20236">
    <property type="entry name" value="DUF6593"/>
    <property type="match status" value="1"/>
</dbReference>
<dbReference type="EMBL" id="LUEZ02000013">
    <property type="protein sequence ID" value="RDB27907.1"/>
    <property type="molecule type" value="Genomic_DNA"/>
</dbReference>
<evidence type="ECO:0000313" key="2">
    <source>
        <dbReference type="EMBL" id="RDB27907.1"/>
    </source>
</evidence>
<dbReference type="AlphaFoldDB" id="A0A369K558"/>
<evidence type="ECO:0000313" key="3">
    <source>
        <dbReference type="Proteomes" id="UP000076154"/>
    </source>
</evidence>
<evidence type="ECO:0000259" key="1">
    <source>
        <dbReference type="Pfam" id="PF20236"/>
    </source>
</evidence>
<accession>A0A369K558</accession>
<keyword evidence="3" id="KW-1185">Reference proteome</keyword>
<dbReference type="OrthoDB" id="3191568at2759"/>
<gene>
    <name evidence="2" type="ORF">Hypma_002180</name>
</gene>
<feature type="domain" description="DUF6593" evidence="1">
    <location>
        <begin position="89"/>
        <end position="225"/>
    </location>
</feature>
<protein>
    <recommendedName>
        <fullName evidence="1">DUF6593 domain-containing protein</fullName>
    </recommendedName>
</protein>